<gene>
    <name evidence="1" type="ORF">G7B40_019515</name>
</gene>
<accession>A0AAP5M8Z9</accession>
<comment type="caution">
    <text evidence="1">The sequence shown here is derived from an EMBL/GenBank/DDBJ whole genome shotgun (WGS) entry which is preliminary data.</text>
</comment>
<dbReference type="Proteomes" id="UP000667802">
    <property type="component" value="Unassembled WGS sequence"/>
</dbReference>
<protein>
    <submittedName>
        <fullName evidence="1">Uncharacterized protein</fullName>
    </submittedName>
</protein>
<proteinExistence type="predicted"/>
<evidence type="ECO:0000313" key="2">
    <source>
        <dbReference type="Proteomes" id="UP000667802"/>
    </source>
</evidence>
<dbReference type="AlphaFoldDB" id="A0AAP5M8Z9"/>
<dbReference type="RefSeq" id="WP_208340129.1">
    <property type="nucleotide sequence ID" value="NZ_CAWQFN010000605.1"/>
</dbReference>
<evidence type="ECO:0000313" key="1">
    <source>
        <dbReference type="EMBL" id="MDR9896735.1"/>
    </source>
</evidence>
<sequence>MSTLSSFEVANQNQMEATLISSKEVKIKLADNPLTPTEVTFPLSRPLEIETDNFQRVYMLEVQVAYQSKPTQSYSIYLNLPSLQGIAEIDNYYIGSLNFFDVPTPNQGIKKFTFDITSDLKNQVQKRLQTSTIRNLTLTFIRKQAYSPTNLVIESVALYKFKEQ</sequence>
<dbReference type="EMBL" id="JAALHA020000009">
    <property type="protein sequence ID" value="MDR9896735.1"/>
    <property type="molecule type" value="Genomic_DNA"/>
</dbReference>
<keyword evidence="2" id="KW-1185">Reference proteome</keyword>
<organism evidence="1 2">
    <name type="scientific">Aetokthonos hydrillicola Thurmond2011</name>
    <dbReference type="NCBI Taxonomy" id="2712845"/>
    <lineage>
        <taxon>Bacteria</taxon>
        <taxon>Bacillati</taxon>
        <taxon>Cyanobacteriota</taxon>
        <taxon>Cyanophyceae</taxon>
        <taxon>Nostocales</taxon>
        <taxon>Hapalosiphonaceae</taxon>
        <taxon>Aetokthonos</taxon>
    </lineage>
</organism>
<reference evidence="2" key="1">
    <citation type="journal article" date="2021" name="Science">
        <title>Hunting the eagle killer: A cyanobacterial neurotoxin causes vacuolar myelinopathy.</title>
        <authorList>
            <person name="Breinlinger S."/>
            <person name="Phillips T.J."/>
            <person name="Haram B.N."/>
            <person name="Mares J."/>
            <person name="Martinez Yerena J.A."/>
            <person name="Hrouzek P."/>
            <person name="Sobotka R."/>
            <person name="Henderson W.M."/>
            <person name="Schmieder P."/>
            <person name="Williams S.M."/>
            <person name="Lauderdale J.D."/>
            <person name="Wilde H.D."/>
            <person name="Gerrin W."/>
            <person name="Kust A."/>
            <person name="Washington J.W."/>
            <person name="Wagner C."/>
            <person name="Geier B."/>
            <person name="Liebeke M."/>
            <person name="Enke H."/>
            <person name="Niedermeyer T.H.J."/>
            <person name="Wilde S.B."/>
        </authorList>
    </citation>
    <scope>NUCLEOTIDE SEQUENCE [LARGE SCALE GENOMIC DNA]</scope>
    <source>
        <strain evidence="2">Thurmond2011</strain>
    </source>
</reference>
<name>A0AAP5M8Z9_9CYAN</name>